<proteinExistence type="predicted"/>
<gene>
    <name evidence="1" type="ORF">LOK49_LG03G02318</name>
</gene>
<evidence type="ECO:0000313" key="1">
    <source>
        <dbReference type="EMBL" id="KAI8023098.1"/>
    </source>
</evidence>
<sequence>MEGESRERESDRRNGRTELSGFETQVEKNPICRPAPKLVAILIEEDDDEDEGEGASEVQGEVGVENVHGNEDGVPAMQQHNHVNMSREQLLQMGQWRDEVATSMWEAYNNK</sequence>
<evidence type="ECO:0000313" key="2">
    <source>
        <dbReference type="Proteomes" id="UP001060215"/>
    </source>
</evidence>
<accession>A0ACC0IDM2</accession>
<protein>
    <submittedName>
        <fullName evidence="1">Uncharacterized protein</fullName>
    </submittedName>
</protein>
<dbReference type="Proteomes" id="UP001060215">
    <property type="component" value="Chromosome 6"/>
</dbReference>
<reference evidence="1 2" key="1">
    <citation type="journal article" date="2022" name="Plant J.">
        <title>Chromosome-level genome of Camellia lanceoleosa provides a valuable resource for understanding genome evolution and self-incompatibility.</title>
        <authorList>
            <person name="Gong W."/>
            <person name="Xiao S."/>
            <person name="Wang L."/>
            <person name="Liao Z."/>
            <person name="Chang Y."/>
            <person name="Mo W."/>
            <person name="Hu G."/>
            <person name="Li W."/>
            <person name="Zhao G."/>
            <person name="Zhu H."/>
            <person name="Hu X."/>
            <person name="Ji K."/>
            <person name="Xiang X."/>
            <person name="Song Q."/>
            <person name="Yuan D."/>
            <person name="Jin S."/>
            <person name="Zhang L."/>
        </authorList>
    </citation>
    <scope>NUCLEOTIDE SEQUENCE [LARGE SCALE GENOMIC DNA]</scope>
    <source>
        <strain evidence="1">SQ_2022a</strain>
    </source>
</reference>
<comment type="caution">
    <text evidence="1">The sequence shown here is derived from an EMBL/GenBank/DDBJ whole genome shotgun (WGS) entry which is preliminary data.</text>
</comment>
<dbReference type="EMBL" id="CM045763">
    <property type="protein sequence ID" value="KAI8023098.1"/>
    <property type="molecule type" value="Genomic_DNA"/>
</dbReference>
<organism evidence="1 2">
    <name type="scientific">Camellia lanceoleosa</name>
    <dbReference type="NCBI Taxonomy" id="1840588"/>
    <lineage>
        <taxon>Eukaryota</taxon>
        <taxon>Viridiplantae</taxon>
        <taxon>Streptophyta</taxon>
        <taxon>Embryophyta</taxon>
        <taxon>Tracheophyta</taxon>
        <taxon>Spermatophyta</taxon>
        <taxon>Magnoliopsida</taxon>
        <taxon>eudicotyledons</taxon>
        <taxon>Gunneridae</taxon>
        <taxon>Pentapetalae</taxon>
        <taxon>asterids</taxon>
        <taxon>Ericales</taxon>
        <taxon>Theaceae</taxon>
        <taxon>Camellia</taxon>
    </lineage>
</organism>
<name>A0ACC0IDM2_9ERIC</name>
<keyword evidence="2" id="KW-1185">Reference proteome</keyword>